<feature type="domain" description="Cyclic nucleotide-binding" evidence="1">
    <location>
        <begin position="12"/>
        <end position="112"/>
    </location>
</feature>
<dbReference type="SMART" id="SM00100">
    <property type="entry name" value="cNMP"/>
    <property type="match status" value="1"/>
</dbReference>
<gene>
    <name evidence="2" type="ORF">K8G79_11705</name>
</gene>
<dbReference type="EMBL" id="JAIOIU010000147">
    <property type="protein sequence ID" value="MBZ0160780.1"/>
    <property type="molecule type" value="Genomic_DNA"/>
</dbReference>
<sequence>MDKTELIKNTYLFREIAANDLTALATIAEERDLMAGSLIYDAGQDSDAIFIIAMGTVDIVPQGKQAPFATMGSGQTFGELAFFRPDKRVASATVRERTQLVRIPFDKLAQLVTDRPAFGLIFYRNACTFLAKHVRGLALERNHRYF</sequence>
<dbReference type="InterPro" id="IPR000595">
    <property type="entry name" value="cNMP-bd_dom"/>
</dbReference>
<dbReference type="PANTHER" id="PTHR24567:SF74">
    <property type="entry name" value="HTH-TYPE TRANSCRIPTIONAL REGULATOR ARCR"/>
    <property type="match status" value="1"/>
</dbReference>
<evidence type="ECO:0000313" key="2">
    <source>
        <dbReference type="EMBL" id="MBZ0160780.1"/>
    </source>
</evidence>
<dbReference type="Pfam" id="PF00027">
    <property type="entry name" value="cNMP_binding"/>
    <property type="match status" value="1"/>
</dbReference>
<comment type="caution">
    <text evidence="2">The sequence shown here is derived from an EMBL/GenBank/DDBJ whole genome shotgun (WGS) entry which is preliminary data.</text>
</comment>
<proteinExistence type="predicted"/>
<dbReference type="AlphaFoldDB" id="A0AAJ1ALM7"/>
<dbReference type="InterPro" id="IPR050397">
    <property type="entry name" value="Env_Response_Regulators"/>
</dbReference>
<dbReference type="PANTHER" id="PTHR24567">
    <property type="entry name" value="CRP FAMILY TRANSCRIPTIONAL REGULATORY PROTEIN"/>
    <property type="match status" value="1"/>
</dbReference>
<dbReference type="Gene3D" id="2.60.120.10">
    <property type="entry name" value="Jelly Rolls"/>
    <property type="match status" value="1"/>
</dbReference>
<protein>
    <submittedName>
        <fullName evidence="2">Cyclic nucleotide-binding domain-containing protein</fullName>
    </submittedName>
</protein>
<evidence type="ECO:0000313" key="3">
    <source>
        <dbReference type="Proteomes" id="UP001197609"/>
    </source>
</evidence>
<dbReference type="InterPro" id="IPR014710">
    <property type="entry name" value="RmlC-like_jellyroll"/>
</dbReference>
<dbReference type="SUPFAM" id="SSF51206">
    <property type="entry name" value="cAMP-binding domain-like"/>
    <property type="match status" value="1"/>
</dbReference>
<evidence type="ECO:0000259" key="1">
    <source>
        <dbReference type="PROSITE" id="PS50042"/>
    </source>
</evidence>
<accession>A0AAJ1ALM7</accession>
<dbReference type="Proteomes" id="UP001197609">
    <property type="component" value="Unassembled WGS sequence"/>
</dbReference>
<reference evidence="2 3" key="1">
    <citation type="journal article" date="2021" name="bioRxiv">
        <title>Unraveling nitrogen, sulfur and carbon metabolic pathways and microbial community transcriptional responses to substrate deprivation and toxicity stresses in a bioreactor mimicking anoxic brackish coastal sediment conditions.</title>
        <authorList>
            <person name="Martins P.D."/>
            <person name="Echeveste M.J."/>
            <person name="Arshad A."/>
            <person name="Kurth J."/>
            <person name="Ouboter H."/>
            <person name="Jetten M.S.M."/>
            <person name="Welte C.U."/>
        </authorList>
    </citation>
    <scope>NUCLEOTIDE SEQUENCE [LARGE SCALE GENOMIC DNA]</scope>
    <source>
        <strain evidence="2">MAG_38</strain>
    </source>
</reference>
<name>A0AAJ1ALM7_9BACT</name>
<dbReference type="CDD" id="cd00038">
    <property type="entry name" value="CAP_ED"/>
    <property type="match status" value="1"/>
</dbReference>
<dbReference type="GO" id="GO:0005829">
    <property type="term" value="C:cytosol"/>
    <property type="evidence" value="ECO:0007669"/>
    <property type="project" value="TreeGrafter"/>
</dbReference>
<dbReference type="InterPro" id="IPR018490">
    <property type="entry name" value="cNMP-bd_dom_sf"/>
</dbReference>
<dbReference type="PROSITE" id="PS50042">
    <property type="entry name" value="CNMP_BINDING_3"/>
    <property type="match status" value="1"/>
</dbReference>
<organism evidence="2 3">
    <name type="scientific">Candidatus Methylomirabilis tolerans</name>
    <dbReference type="NCBI Taxonomy" id="3123416"/>
    <lineage>
        <taxon>Bacteria</taxon>
        <taxon>Candidatus Methylomirabilota</taxon>
        <taxon>Candidatus Methylomirabilia</taxon>
        <taxon>Candidatus Methylomirabilales</taxon>
        <taxon>Candidatus Methylomirabilaceae</taxon>
        <taxon>Candidatus Methylomirabilis</taxon>
    </lineage>
</organism>
<dbReference type="GO" id="GO:0003700">
    <property type="term" value="F:DNA-binding transcription factor activity"/>
    <property type="evidence" value="ECO:0007669"/>
    <property type="project" value="TreeGrafter"/>
</dbReference>